<dbReference type="RefSeq" id="WP_045978242.1">
    <property type="nucleotide sequence ID" value="NZ_JXXY01000001.1"/>
</dbReference>
<dbReference type="EMBL" id="JXXZ01000012">
    <property type="protein sequence ID" value="KJY97509.1"/>
    <property type="molecule type" value="Genomic_DNA"/>
</dbReference>
<dbReference type="GeneID" id="58229703"/>
<name>A0A0F4PZM4_9GAMM</name>
<sequence length="405" mass="45821">MKWLVTLLLSLYAAALSATTLEKINLDNHCEQANFARFGEAIGDARIVMLDELTHGEQQNFALKTCLVRYLHQHQGFDALILESGLFDVAQIWQQPGQAITAQAPGNIFYMYAASAPVQALMRYIDAQRDSERPLQLAGFDGRLSGEYSKAQVSEFIIQQSQRFIPSVAKEVDWAAFKRTNAAVLKRQPKHINAKQQQAYVATSYRLQHALNTAVSDQQGYQGPKYVARLLHGLVLVAQSMAGQRRHDEHDLAMADNVKWLLSSELADKKVIIWGHYIHLNYGGFIEHHYANLGTVLKQHFGDSVHSVHISAASGEYRDYVTMASKKIMAQPQQFERLVAQQHELQTHQALFIDRAAMQRFVQNAPSTSVLFGHQYRYGIALAQWQQYWDSLFVLAHTKASKEQP</sequence>
<organism evidence="2 3">
    <name type="scientific">Pseudoalteromonas ruthenica</name>
    <dbReference type="NCBI Taxonomy" id="151081"/>
    <lineage>
        <taxon>Bacteria</taxon>
        <taxon>Pseudomonadati</taxon>
        <taxon>Pseudomonadota</taxon>
        <taxon>Gammaproteobacteria</taxon>
        <taxon>Alteromonadales</taxon>
        <taxon>Pseudoalteromonadaceae</taxon>
        <taxon>Pseudoalteromonas</taxon>
    </lineage>
</organism>
<dbReference type="PANTHER" id="PTHR31299">
    <property type="entry name" value="ESTERASE, PUTATIVE (AFU_ORTHOLOGUE AFUA_1G05850)-RELATED"/>
    <property type="match status" value="1"/>
</dbReference>
<evidence type="ECO:0000256" key="1">
    <source>
        <dbReference type="SAM" id="SignalP"/>
    </source>
</evidence>
<dbReference type="PANTHER" id="PTHR31299:SF0">
    <property type="entry name" value="ESTERASE, PUTATIVE (AFU_ORTHOLOGUE AFUA_1G05850)-RELATED"/>
    <property type="match status" value="1"/>
</dbReference>
<reference evidence="2 3" key="1">
    <citation type="journal article" date="2015" name="BMC Genomics">
        <title>Genome mining reveals unlocked bioactive potential of marine Gram-negative bacteria.</title>
        <authorList>
            <person name="Machado H."/>
            <person name="Sonnenschein E.C."/>
            <person name="Melchiorsen J."/>
            <person name="Gram L."/>
        </authorList>
    </citation>
    <scope>NUCLEOTIDE SEQUENCE [LARGE SCALE GENOMIC DNA]</scope>
    <source>
        <strain evidence="2 3">S3137</strain>
    </source>
</reference>
<feature type="signal peptide" evidence="1">
    <location>
        <begin position="1"/>
        <end position="18"/>
    </location>
</feature>
<dbReference type="GO" id="GO:0046677">
    <property type="term" value="P:response to antibiotic"/>
    <property type="evidence" value="ECO:0007669"/>
    <property type="project" value="InterPro"/>
</dbReference>
<evidence type="ECO:0000313" key="2">
    <source>
        <dbReference type="EMBL" id="KJY97509.1"/>
    </source>
</evidence>
<dbReference type="Gene3D" id="3.30.1870.10">
    <property type="entry name" value="EreA-like, domain 2"/>
    <property type="match status" value="1"/>
</dbReference>
<accession>A0A0F4PZM4</accession>
<keyword evidence="1" id="KW-0732">Signal</keyword>
<protein>
    <recommendedName>
        <fullName evidence="4">Erythromycin esterase</fullName>
    </recommendedName>
</protein>
<dbReference type="eggNOG" id="COG2312">
    <property type="taxonomic scope" value="Bacteria"/>
</dbReference>
<dbReference type="InterPro" id="IPR052036">
    <property type="entry name" value="Hydrolase/PRTase-associated"/>
</dbReference>
<comment type="caution">
    <text evidence="2">The sequence shown here is derived from an EMBL/GenBank/DDBJ whole genome shotgun (WGS) entry which is preliminary data.</text>
</comment>
<evidence type="ECO:0000313" key="3">
    <source>
        <dbReference type="Proteomes" id="UP000033664"/>
    </source>
</evidence>
<evidence type="ECO:0008006" key="4">
    <source>
        <dbReference type="Google" id="ProtNLM"/>
    </source>
</evidence>
<feature type="chain" id="PRO_5002474565" description="Erythromycin esterase" evidence="1">
    <location>
        <begin position="19"/>
        <end position="405"/>
    </location>
</feature>
<dbReference type="Pfam" id="PF05139">
    <property type="entry name" value="Erythro_esteras"/>
    <property type="match status" value="1"/>
</dbReference>
<dbReference type="InterPro" id="IPR007815">
    <property type="entry name" value="Emycin_Estase"/>
</dbReference>
<keyword evidence="3" id="KW-1185">Reference proteome</keyword>
<dbReference type="SUPFAM" id="SSF159501">
    <property type="entry name" value="EreA/ChaN-like"/>
    <property type="match status" value="1"/>
</dbReference>
<dbReference type="AlphaFoldDB" id="A0A0F4PZM4"/>
<dbReference type="CDD" id="cd14728">
    <property type="entry name" value="Ere-like"/>
    <property type="match status" value="1"/>
</dbReference>
<dbReference type="Gene3D" id="3.40.1660.10">
    <property type="entry name" value="EreA-like (biosynthetic domain)"/>
    <property type="match status" value="1"/>
</dbReference>
<dbReference type="PATRIC" id="fig|151081.8.peg.323"/>
<dbReference type="Proteomes" id="UP000033664">
    <property type="component" value="Unassembled WGS sequence"/>
</dbReference>
<proteinExistence type="predicted"/>
<gene>
    <name evidence="2" type="ORF">TW72_14480</name>
</gene>
<dbReference type="OrthoDB" id="9810066at2"/>
<dbReference type="Gene3D" id="1.20.1440.30">
    <property type="entry name" value="Biosynthetic Protein domain"/>
    <property type="match status" value="1"/>
</dbReference>